<protein>
    <submittedName>
        <fullName evidence="1">Pilus assembly protein PilS</fullName>
    </submittedName>
</protein>
<evidence type="ECO:0000313" key="1">
    <source>
        <dbReference type="EMBL" id="PBJ87385.1"/>
    </source>
</evidence>
<evidence type="ECO:0000313" key="2">
    <source>
        <dbReference type="Proteomes" id="UP000217930"/>
    </source>
</evidence>
<proteinExistence type="predicted"/>
<accession>A0AB36RRS3</accession>
<dbReference type="EMBL" id="NTLY01000002">
    <property type="protein sequence ID" value="PBJ87385.1"/>
    <property type="molecule type" value="Genomic_DNA"/>
</dbReference>
<organism evidence="1 2">
    <name type="scientific">Neisseria meningitidis</name>
    <dbReference type="NCBI Taxonomy" id="487"/>
    <lineage>
        <taxon>Bacteria</taxon>
        <taxon>Pseudomonadati</taxon>
        <taxon>Pseudomonadota</taxon>
        <taxon>Betaproteobacteria</taxon>
        <taxon>Neisseriales</taxon>
        <taxon>Neisseriaceae</taxon>
        <taxon>Neisseria</taxon>
    </lineage>
</organism>
<reference evidence="1 2" key="1">
    <citation type="journal article" date="2017" name="Clin. Infect. Dis.">
        <title>Increased Risk for Meningococcal Disease among Men who have Sex with Men in the United States, 2012-2015.</title>
        <authorList>
            <person name="Folaranmi T.A."/>
            <person name="Kretz C.B."/>
            <person name="Kamiya H."/>
            <person name="MacNeil J.R."/>
            <person name="Whaley M.J."/>
            <person name="Blain A."/>
            <person name="Antwi M."/>
            <person name="Dorsinville M."/>
            <person name="Pacilli M."/>
            <person name="Smith S."/>
            <person name="Civen R."/>
            <person name="Ngo V."/>
            <person name="Winter K."/>
            <person name="Harriman K."/>
            <person name="Wang X."/>
            <person name="Bowen V.B."/>
            <person name="Patel M."/>
            <person name="Martin S."/>
            <person name="Misegades L."/>
            <person name="Meyer S.A."/>
        </authorList>
    </citation>
    <scope>NUCLEOTIDE SEQUENCE [LARGE SCALE GENOMIC DNA]</scope>
    <source>
        <strain evidence="1 2">M26503</strain>
    </source>
</reference>
<gene>
    <name evidence="1" type="ORF">CNQ34_05370</name>
</gene>
<name>A0AB36RRS3_NEIME</name>
<sequence>MPKPPPSFPRRRESRPFGTGTYRIKGFFRFHVLDSRLRGNDGR</sequence>
<dbReference type="Proteomes" id="UP000217930">
    <property type="component" value="Unassembled WGS sequence"/>
</dbReference>
<dbReference type="AlphaFoldDB" id="A0AB36RRS3"/>
<comment type="caution">
    <text evidence="1">The sequence shown here is derived from an EMBL/GenBank/DDBJ whole genome shotgun (WGS) entry which is preliminary data.</text>
</comment>